<evidence type="ECO:0000313" key="8">
    <source>
        <dbReference type="Proteomes" id="UP000038010"/>
    </source>
</evidence>
<dbReference type="SUPFAM" id="SSF144000">
    <property type="entry name" value="Oxysterol-binding protein-like"/>
    <property type="match status" value="1"/>
</dbReference>
<feature type="region of interest" description="Disordered" evidence="6">
    <location>
        <begin position="1"/>
        <end position="40"/>
    </location>
</feature>
<feature type="compositionally biased region" description="Low complexity" evidence="6">
    <location>
        <begin position="428"/>
        <end position="439"/>
    </location>
</feature>
<dbReference type="RefSeq" id="XP_018001143.1">
    <property type="nucleotide sequence ID" value="XM_018148254.1"/>
</dbReference>
<keyword evidence="4" id="KW-0446">Lipid-binding</keyword>
<dbReference type="InterPro" id="IPR000648">
    <property type="entry name" value="Oxysterol-bd"/>
</dbReference>
<feature type="region of interest" description="Disordered" evidence="6">
    <location>
        <begin position="529"/>
        <end position="559"/>
    </location>
</feature>
<gene>
    <name evidence="7" type="ORF">AB675_7854</name>
</gene>
<dbReference type="Gene3D" id="3.30.70.3490">
    <property type="match status" value="1"/>
</dbReference>
<dbReference type="GO" id="GO:0006869">
    <property type="term" value="P:lipid transport"/>
    <property type="evidence" value="ECO:0007669"/>
    <property type="project" value="UniProtKB-KW"/>
</dbReference>
<dbReference type="VEuPathDB" id="FungiDB:AB675_7854"/>
<evidence type="ECO:0000256" key="3">
    <source>
        <dbReference type="ARBA" id="ARBA00023055"/>
    </source>
</evidence>
<evidence type="ECO:0000313" key="7">
    <source>
        <dbReference type="EMBL" id="KPI41180.1"/>
    </source>
</evidence>
<dbReference type="GO" id="GO:0032934">
    <property type="term" value="F:sterol binding"/>
    <property type="evidence" value="ECO:0007669"/>
    <property type="project" value="TreeGrafter"/>
</dbReference>
<evidence type="ECO:0000256" key="4">
    <source>
        <dbReference type="ARBA" id="ARBA00023121"/>
    </source>
</evidence>
<dbReference type="EMBL" id="LFJN01000010">
    <property type="protein sequence ID" value="KPI41180.1"/>
    <property type="molecule type" value="Genomic_DNA"/>
</dbReference>
<dbReference type="Gene3D" id="1.10.287.2720">
    <property type="match status" value="1"/>
</dbReference>
<dbReference type="AlphaFoldDB" id="A0A0N1P1S3"/>
<evidence type="ECO:0000256" key="1">
    <source>
        <dbReference type="ARBA" id="ARBA00008842"/>
    </source>
</evidence>
<keyword evidence="3" id="KW-0445">Lipid transport</keyword>
<dbReference type="InterPro" id="IPR037239">
    <property type="entry name" value="OSBP_sf"/>
</dbReference>
<dbReference type="PANTHER" id="PTHR10972:SF102">
    <property type="entry name" value="OXYSTEROL-BINDING PROTEIN"/>
    <property type="match status" value="1"/>
</dbReference>
<comment type="caution">
    <text evidence="7">The sequence shown here is derived from an EMBL/GenBank/DDBJ whole genome shotgun (WGS) entry which is preliminary data.</text>
</comment>
<accession>A0A0N1P1S3</accession>
<dbReference type="FunFam" id="1.10.287.2720:FF:000001">
    <property type="entry name" value="Oxysterol-binding OBPalpha"/>
    <property type="match status" value="1"/>
</dbReference>
<organism evidence="7 8">
    <name type="scientific">Cyphellophora attinorum</name>
    <dbReference type="NCBI Taxonomy" id="1664694"/>
    <lineage>
        <taxon>Eukaryota</taxon>
        <taxon>Fungi</taxon>
        <taxon>Dikarya</taxon>
        <taxon>Ascomycota</taxon>
        <taxon>Pezizomycotina</taxon>
        <taxon>Eurotiomycetes</taxon>
        <taxon>Chaetothyriomycetidae</taxon>
        <taxon>Chaetothyriales</taxon>
        <taxon>Cyphellophoraceae</taxon>
        <taxon>Cyphellophora</taxon>
    </lineage>
</organism>
<sequence>MRHHIGSALRPRSESLKSNRSSTDEARDNEQEETVVEPDQNNVLSHIISQLRPGADLSRITLPTFILEERSMLERITNFMAHPETLLPMPDVDDPVQRFVSVIKFYLSGWHIKPPGVKKPLNPILGETYTCWWDYKDGTKGYYISEQTSHHPPKSSYFFMAPEHHIRVDGTLRPRSKFLGNSAASMMEGISYLRFTNRGNEKYVITQPNMYARGILFGKMKYELGDHSFVKCPTTGLSADIEFKTRGWVSGTYNAIGGIIRNDKTGENLYELSGLWTSEMTIKDLTTGQKKPLFDATHAKHTPPLTRPIEEQGERESQRLWLPTVKAVHVKDHVKATDEKAKIEDRQRQEAHAREEKGEHWMPKLFRPVNSGAGGSEEGEDDLEWIINAEIDTKDPKKAIDQILAIAPILPGSGAQKGTVKAPNSTTSGSGAPPAQAAAVHKATDNLIDLDSRPSSTVPPEPKPVAQAQNQEAVSHNNVLHPTSNPKQIPVHQSTAIQAPVQNAPKQGNLLDFDDDVHNTTNKMSNLNMSHQAMQPRPPVVRTDTETSEAEVFVDAEEK</sequence>
<dbReference type="GO" id="GO:0016020">
    <property type="term" value="C:membrane"/>
    <property type="evidence" value="ECO:0007669"/>
    <property type="project" value="TreeGrafter"/>
</dbReference>
<keyword evidence="8" id="KW-1185">Reference proteome</keyword>
<evidence type="ECO:0000256" key="6">
    <source>
        <dbReference type="SAM" id="MobiDB-lite"/>
    </source>
</evidence>
<feature type="region of interest" description="Disordered" evidence="6">
    <location>
        <begin position="413"/>
        <end position="441"/>
    </location>
</feature>
<dbReference type="FunFam" id="2.40.160.120:FF:000007">
    <property type="entry name" value="Oxysterol binding protein"/>
    <property type="match status" value="1"/>
</dbReference>
<dbReference type="PROSITE" id="PS01013">
    <property type="entry name" value="OSBP"/>
    <property type="match status" value="1"/>
</dbReference>
<dbReference type="GO" id="GO:0032541">
    <property type="term" value="C:cortical endoplasmic reticulum"/>
    <property type="evidence" value="ECO:0007669"/>
    <property type="project" value="TreeGrafter"/>
</dbReference>
<keyword evidence="2" id="KW-0813">Transport</keyword>
<dbReference type="STRING" id="1664694.A0A0N1P1S3"/>
<reference evidence="7 8" key="1">
    <citation type="submission" date="2015-06" db="EMBL/GenBank/DDBJ databases">
        <title>Draft genome of the ant-associated black yeast Phialophora attae CBS 131958.</title>
        <authorList>
            <person name="Moreno L.F."/>
            <person name="Stielow B.J."/>
            <person name="de Hoog S."/>
            <person name="Vicente V.A."/>
            <person name="Weiss V.A."/>
            <person name="de Vries M."/>
            <person name="Cruz L.M."/>
            <person name="Souza E.M."/>
        </authorList>
    </citation>
    <scope>NUCLEOTIDE SEQUENCE [LARGE SCALE GENOMIC DNA]</scope>
    <source>
        <strain evidence="7 8">CBS 131958</strain>
    </source>
</reference>
<proteinExistence type="inferred from homology"/>
<name>A0A0N1P1S3_9EURO</name>
<feature type="compositionally biased region" description="Basic and acidic residues" evidence="6">
    <location>
        <begin position="11"/>
        <end position="29"/>
    </location>
</feature>
<dbReference type="OrthoDB" id="14833at2759"/>
<dbReference type="Gene3D" id="2.40.160.120">
    <property type="match status" value="1"/>
</dbReference>
<dbReference type="GO" id="GO:0005829">
    <property type="term" value="C:cytosol"/>
    <property type="evidence" value="ECO:0007669"/>
    <property type="project" value="TreeGrafter"/>
</dbReference>
<dbReference type="Proteomes" id="UP000038010">
    <property type="component" value="Unassembled WGS sequence"/>
</dbReference>
<feature type="region of interest" description="Disordered" evidence="6">
    <location>
        <begin position="452"/>
        <end position="471"/>
    </location>
</feature>
<protein>
    <submittedName>
        <fullName evidence="7">Oxysterol-binding protein-like protein OBPa</fullName>
    </submittedName>
</protein>
<evidence type="ECO:0000256" key="2">
    <source>
        <dbReference type="ARBA" id="ARBA00022448"/>
    </source>
</evidence>
<feature type="compositionally biased region" description="Acidic residues" evidence="6">
    <location>
        <begin position="546"/>
        <end position="559"/>
    </location>
</feature>
<dbReference type="GeneID" id="28740134"/>
<dbReference type="Pfam" id="PF01237">
    <property type="entry name" value="Oxysterol_BP"/>
    <property type="match status" value="2"/>
</dbReference>
<evidence type="ECO:0000256" key="5">
    <source>
        <dbReference type="RuleBase" id="RU003844"/>
    </source>
</evidence>
<dbReference type="InterPro" id="IPR018494">
    <property type="entry name" value="Oxysterol-bd_CS"/>
</dbReference>
<dbReference type="PANTHER" id="PTHR10972">
    <property type="entry name" value="OXYSTEROL-BINDING PROTEIN-RELATED"/>
    <property type="match status" value="1"/>
</dbReference>
<comment type="similarity">
    <text evidence="1 5">Belongs to the OSBP family.</text>
</comment>